<feature type="non-terminal residue" evidence="2">
    <location>
        <position position="317"/>
    </location>
</feature>
<dbReference type="InterPro" id="IPR013783">
    <property type="entry name" value="Ig-like_fold"/>
</dbReference>
<organism evidence="2">
    <name type="scientific">marine metagenome</name>
    <dbReference type="NCBI Taxonomy" id="408172"/>
    <lineage>
        <taxon>unclassified sequences</taxon>
        <taxon>metagenomes</taxon>
        <taxon>ecological metagenomes</taxon>
    </lineage>
</organism>
<feature type="region of interest" description="Disordered" evidence="1">
    <location>
        <begin position="1"/>
        <end position="22"/>
    </location>
</feature>
<evidence type="ECO:0008006" key="3">
    <source>
        <dbReference type="Google" id="ProtNLM"/>
    </source>
</evidence>
<dbReference type="Gene3D" id="2.60.40.10">
    <property type="entry name" value="Immunoglobulins"/>
    <property type="match status" value="1"/>
</dbReference>
<reference evidence="2" key="1">
    <citation type="submission" date="2018-05" db="EMBL/GenBank/DDBJ databases">
        <authorList>
            <person name="Lanie J.A."/>
            <person name="Ng W.-L."/>
            <person name="Kazmierczak K.M."/>
            <person name="Andrzejewski T.M."/>
            <person name="Davidsen T.M."/>
            <person name="Wayne K.J."/>
            <person name="Tettelin H."/>
            <person name="Glass J.I."/>
            <person name="Rusch D."/>
            <person name="Podicherti R."/>
            <person name="Tsui H.-C.T."/>
            <person name="Winkler M.E."/>
        </authorList>
    </citation>
    <scope>NUCLEOTIDE SEQUENCE</scope>
</reference>
<protein>
    <recommendedName>
        <fullName evidence="3">Bacterial Ig-like domain-containing protein</fullName>
    </recommendedName>
</protein>
<accession>A0A382RVU3</accession>
<gene>
    <name evidence="2" type="ORF">METZ01_LOCUS354021</name>
</gene>
<dbReference type="EMBL" id="UINC01124191">
    <property type="protein sequence ID" value="SVD01167.1"/>
    <property type="molecule type" value="Genomic_DNA"/>
</dbReference>
<proteinExistence type="predicted"/>
<dbReference type="AlphaFoldDB" id="A0A382RVU3"/>
<evidence type="ECO:0000313" key="2">
    <source>
        <dbReference type="EMBL" id="SVD01167.1"/>
    </source>
</evidence>
<name>A0A382RVU3_9ZZZZ</name>
<sequence>SVNGGSETTISPDSTAYSHPTALSNGSYDWTVTAYDSAGNMIETSNPQTIQVDHTPPGITHNPVLEATENSAVTINAVFTEDGNGQSGIATAELYYRKGGEVNWQSPVDMSTLSTYQIASSYSTSLGLEYYLHAVDIAGNVTNKPVEGFTSISVTITNGLASTDRWSTGIPNGNSVTSYQLWSFPGNPASSSPVDLIVDDMPDAAFDNTKWRAFAYAGSGAWTEFEGLSNLNNGESYFIIVKDAGFNINTGQTYTITTNQPFQINLRSGDWTFVGNPFDFTIPLTRLYTTDTTTLSGDPNFYTYDGSWVNATSLQPW</sequence>
<feature type="non-terminal residue" evidence="2">
    <location>
        <position position="1"/>
    </location>
</feature>
<evidence type="ECO:0000256" key="1">
    <source>
        <dbReference type="SAM" id="MobiDB-lite"/>
    </source>
</evidence>